<dbReference type="InterPro" id="IPR012338">
    <property type="entry name" value="Beta-lactam/transpept-like"/>
</dbReference>
<dbReference type="Proteomes" id="UP001152049">
    <property type="component" value="Unassembled WGS sequence"/>
</dbReference>
<proteinExistence type="predicted"/>
<feature type="signal peptide" evidence="1">
    <location>
        <begin position="1"/>
        <end position="21"/>
    </location>
</feature>
<dbReference type="SUPFAM" id="SSF56601">
    <property type="entry name" value="beta-lactamase/transpeptidase-like"/>
    <property type="match status" value="1"/>
</dbReference>
<evidence type="ECO:0000313" key="3">
    <source>
        <dbReference type="EMBL" id="KAJ4262893.1"/>
    </source>
</evidence>
<accession>A0A9W8VDP9</accession>
<dbReference type="InterPro" id="IPR001466">
    <property type="entry name" value="Beta-lactam-related"/>
</dbReference>
<dbReference type="EMBL" id="JAOQAZ010000011">
    <property type="protein sequence ID" value="KAJ4262893.1"/>
    <property type="molecule type" value="Genomic_DNA"/>
</dbReference>
<sequence length="424" mass="45948">MRWKCLALTVSVLGFHARGSAKDLCEQKHSNTARLNHSFDAAVREKHVPGIAAIALNRDGGVIFKNAWGTINLNDPSSAPINSSTKMQIASMTKAVTAVAALQLIKEGRLSFDDLVETYLPAWKNISVLTGFDDKGKPLLRGPKTKATILNLFTHTSGQPYAFLNNNIQRWTAWAQKQPGTPPPTPLAADPASGWFYGGSLDTLGNVIETISGLRLDAYIDEHIFRPLGIRNSGLITPDIYSNTRLAGGSIISSAPKPVDANATAGGGAYLTSTLDDYSTFLVTLLNWGTHPQTGVTILKSSTVKHSVFADLIPRAVPGYGTSHFKHAGEPVGVWISNNPSLSLNTTFLPHVRKGWSAAFLINGQEVRRGREQGSGAWAGINNLYYWADIKSGKIGIIFTNPLPFLDPEVLELFAELEELIYSK</sequence>
<dbReference type="PANTHER" id="PTHR43283:SF3">
    <property type="entry name" value="BETA-LACTAMASE FAMILY PROTEIN (AFU_ORTHOLOGUE AFUA_5G07500)"/>
    <property type="match status" value="1"/>
</dbReference>
<dbReference type="AlphaFoldDB" id="A0A9W8VDP9"/>
<dbReference type="PANTHER" id="PTHR43283">
    <property type="entry name" value="BETA-LACTAMASE-RELATED"/>
    <property type="match status" value="1"/>
</dbReference>
<feature type="domain" description="Beta-lactamase-related" evidence="2">
    <location>
        <begin position="39"/>
        <end position="373"/>
    </location>
</feature>
<gene>
    <name evidence="3" type="ORF">NW762_006506</name>
</gene>
<keyword evidence="1" id="KW-0732">Signal</keyword>
<comment type="caution">
    <text evidence="3">The sequence shown here is derived from an EMBL/GenBank/DDBJ whole genome shotgun (WGS) entry which is preliminary data.</text>
</comment>
<evidence type="ECO:0000313" key="4">
    <source>
        <dbReference type="Proteomes" id="UP001152049"/>
    </source>
</evidence>
<dbReference type="Gene3D" id="3.40.710.10">
    <property type="entry name" value="DD-peptidase/beta-lactamase superfamily"/>
    <property type="match status" value="1"/>
</dbReference>
<dbReference type="OrthoDB" id="428260at2759"/>
<reference evidence="3" key="1">
    <citation type="submission" date="2022-09" db="EMBL/GenBank/DDBJ databases">
        <title>Fusarium specimens isolated from Avocado Roots.</title>
        <authorList>
            <person name="Stajich J."/>
            <person name="Roper C."/>
            <person name="Heimlech-Rivalta G."/>
        </authorList>
    </citation>
    <scope>NUCLEOTIDE SEQUENCE</scope>
    <source>
        <strain evidence="3">CF00136</strain>
    </source>
</reference>
<evidence type="ECO:0000259" key="2">
    <source>
        <dbReference type="Pfam" id="PF00144"/>
    </source>
</evidence>
<keyword evidence="4" id="KW-1185">Reference proteome</keyword>
<dbReference type="InterPro" id="IPR050789">
    <property type="entry name" value="Diverse_Enzym_Activities"/>
</dbReference>
<organism evidence="3 4">
    <name type="scientific">Fusarium torreyae</name>
    <dbReference type="NCBI Taxonomy" id="1237075"/>
    <lineage>
        <taxon>Eukaryota</taxon>
        <taxon>Fungi</taxon>
        <taxon>Dikarya</taxon>
        <taxon>Ascomycota</taxon>
        <taxon>Pezizomycotina</taxon>
        <taxon>Sordariomycetes</taxon>
        <taxon>Hypocreomycetidae</taxon>
        <taxon>Hypocreales</taxon>
        <taxon>Nectriaceae</taxon>
        <taxon>Fusarium</taxon>
    </lineage>
</organism>
<name>A0A9W8VDP9_9HYPO</name>
<dbReference type="Pfam" id="PF00144">
    <property type="entry name" value="Beta-lactamase"/>
    <property type="match status" value="1"/>
</dbReference>
<protein>
    <recommendedName>
        <fullName evidence="2">Beta-lactamase-related domain-containing protein</fullName>
    </recommendedName>
</protein>
<feature type="chain" id="PRO_5040734575" description="Beta-lactamase-related domain-containing protein" evidence="1">
    <location>
        <begin position="22"/>
        <end position="424"/>
    </location>
</feature>
<evidence type="ECO:0000256" key="1">
    <source>
        <dbReference type="SAM" id="SignalP"/>
    </source>
</evidence>